<gene>
    <name evidence="4" type="ORF">DFH07DRAFT_939252</name>
</gene>
<dbReference type="Pfam" id="PF04548">
    <property type="entry name" value="AIG1"/>
    <property type="match status" value="1"/>
</dbReference>
<dbReference type="EMBL" id="JARJLG010000040">
    <property type="protein sequence ID" value="KAJ7763599.1"/>
    <property type="molecule type" value="Genomic_DNA"/>
</dbReference>
<reference evidence="4" key="1">
    <citation type="submission" date="2023-03" db="EMBL/GenBank/DDBJ databases">
        <title>Massive genome expansion in bonnet fungi (Mycena s.s.) driven by repeated elements and novel gene families across ecological guilds.</title>
        <authorList>
            <consortium name="Lawrence Berkeley National Laboratory"/>
            <person name="Harder C.B."/>
            <person name="Miyauchi S."/>
            <person name="Viragh M."/>
            <person name="Kuo A."/>
            <person name="Thoen E."/>
            <person name="Andreopoulos B."/>
            <person name="Lu D."/>
            <person name="Skrede I."/>
            <person name="Drula E."/>
            <person name="Henrissat B."/>
            <person name="Morin E."/>
            <person name="Kohler A."/>
            <person name="Barry K."/>
            <person name="LaButti K."/>
            <person name="Morin E."/>
            <person name="Salamov A."/>
            <person name="Lipzen A."/>
            <person name="Mereny Z."/>
            <person name="Hegedus B."/>
            <person name="Baldrian P."/>
            <person name="Stursova M."/>
            <person name="Weitz H."/>
            <person name="Taylor A."/>
            <person name="Grigoriev I.V."/>
            <person name="Nagy L.G."/>
            <person name="Martin F."/>
            <person name="Kauserud H."/>
        </authorList>
    </citation>
    <scope>NUCLEOTIDE SEQUENCE</scope>
    <source>
        <strain evidence="4">CBHHK188m</strain>
    </source>
</reference>
<sequence length="605" mass="67063">MQLLTLQTTPTGEVSAARASLGVSDTQPSSTFDDDVDDLADESDFDEARPVLNTIEDLKKGIVQTKDKGRSEYTILLVGETGTGKSSLLAFIVNVLAGNSLDKYDFAALDQDNERGVSQKESQTKCAKLYEFTSRNGIKVNVLDTPGLADTRGIQQDELHKKGIATEIKEQVTAVHAVLILANGTLPRLSVSTEYALTTLSSIFPKSLADNISLVFTMCSNPLSINFTDDAVPPSLKTVPQFYMDNPLSLLHKYREMKAKGQHKRQLRAASDHVVASEAAALQTMVRFFDWLDDLKPQPTTDILTLFNKSQTIQQQISDTISQMAQAQDKSEEIKGLIGQIEYGRADIDVYSKFEQSVETKIWRHDPTDYHNTLCAAPRCYSVCHERCDLDFSLDPAKLRHCKALGGFMAILFPHMGTECRVCQHPLEQHSHWRAVWKEHEETQIRVDEGMKAKWESAKEGKAKHEAAVEAMRQALADVDRVVEGKMVKLADLAEEYGKMSLSGSFSAHLERGISLLEMHLASSRESNTDSEQMKRLEENVAGLKRKLDVLKEANSLKQKAKNSGHLKKGWDKGRDLANRAIQWTTGAGPTAAGAQLQLTGGVER</sequence>
<evidence type="ECO:0000313" key="5">
    <source>
        <dbReference type="Proteomes" id="UP001215280"/>
    </source>
</evidence>
<organism evidence="4 5">
    <name type="scientific">Mycena maculata</name>
    <dbReference type="NCBI Taxonomy" id="230809"/>
    <lineage>
        <taxon>Eukaryota</taxon>
        <taxon>Fungi</taxon>
        <taxon>Dikarya</taxon>
        <taxon>Basidiomycota</taxon>
        <taxon>Agaricomycotina</taxon>
        <taxon>Agaricomycetes</taxon>
        <taxon>Agaricomycetidae</taxon>
        <taxon>Agaricales</taxon>
        <taxon>Marasmiineae</taxon>
        <taxon>Mycenaceae</taxon>
        <taxon>Mycena</taxon>
    </lineage>
</organism>
<protein>
    <recommendedName>
        <fullName evidence="3">AIG1-type G domain-containing protein</fullName>
    </recommendedName>
</protein>
<dbReference type="InterPro" id="IPR006703">
    <property type="entry name" value="G_AIG1"/>
</dbReference>
<dbReference type="SUPFAM" id="SSF52540">
    <property type="entry name" value="P-loop containing nucleoside triphosphate hydrolases"/>
    <property type="match status" value="1"/>
</dbReference>
<dbReference type="AlphaFoldDB" id="A0AAD7JF35"/>
<comment type="caution">
    <text evidence="4">The sequence shown here is derived from an EMBL/GenBank/DDBJ whole genome shotgun (WGS) entry which is preliminary data.</text>
</comment>
<dbReference type="PANTHER" id="PTHR32046">
    <property type="entry name" value="G DOMAIN-CONTAINING PROTEIN"/>
    <property type="match status" value="1"/>
</dbReference>
<evidence type="ECO:0000256" key="2">
    <source>
        <dbReference type="SAM" id="Coils"/>
    </source>
</evidence>
<dbReference type="PROSITE" id="PS00675">
    <property type="entry name" value="SIGMA54_INTERACT_1"/>
    <property type="match status" value="1"/>
</dbReference>
<dbReference type="InterPro" id="IPR027417">
    <property type="entry name" value="P-loop_NTPase"/>
</dbReference>
<dbReference type="PANTHER" id="PTHR32046:SF12">
    <property type="entry name" value="AIG1-TYPE G DOMAIN-CONTAINING PROTEIN"/>
    <property type="match status" value="1"/>
</dbReference>
<feature type="coiled-coil region" evidence="2">
    <location>
        <begin position="527"/>
        <end position="554"/>
    </location>
</feature>
<keyword evidence="1" id="KW-0547">Nucleotide-binding</keyword>
<evidence type="ECO:0000313" key="4">
    <source>
        <dbReference type="EMBL" id="KAJ7763599.1"/>
    </source>
</evidence>
<evidence type="ECO:0000256" key="1">
    <source>
        <dbReference type="ARBA" id="ARBA00022741"/>
    </source>
</evidence>
<dbReference type="Proteomes" id="UP001215280">
    <property type="component" value="Unassembled WGS sequence"/>
</dbReference>
<proteinExistence type="predicted"/>
<evidence type="ECO:0000259" key="3">
    <source>
        <dbReference type="Pfam" id="PF04548"/>
    </source>
</evidence>
<dbReference type="GO" id="GO:0005525">
    <property type="term" value="F:GTP binding"/>
    <property type="evidence" value="ECO:0007669"/>
    <property type="project" value="InterPro"/>
</dbReference>
<feature type="domain" description="AIG1-type G" evidence="3">
    <location>
        <begin position="74"/>
        <end position="243"/>
    </location>
</feature>
<name>A0AAD7JF35_9AGAR</name>
<keyword evidence="5" id="KW-1185">Reference proteome</keyword>
<accession>A0AAD7JF35</accession>
<dbReference type="InterPro" id="IPR025662">
    <property type="entry name" value="Sigma_54_int_dom_ATP-bd_1"/>
</dbReference>
<keyword evidence="2" id="KW-0175">Coiled coil</keyword>
<dbReference type="Gene3D" id="3.40.50.300">
    <property type="entry name" value="P-loop containing nucleotide triphosphate hydrolases"/>
    <property type="match status" value="1"/>
</dbReference>